<dbReference type="InterPro" id="IPR027417">
    <property type="entry name" value="P-loop_NTPase"/>
</dbReference>
<keyword evidence="8" id="KW-1185">Reference proteome</keyword>
<feature type="domain" description="ABC transporter" evidence="6">
    <location>
        <begin position="2"/>
        <end position="227"/>
    </location>
</feature>
<reference evidence="7 8" key="1">
    <citation type="submission" date="2019-07" db="EMBL/GenBank/DDBJ databases">
        <title>Tomitella cavernea sp. nov., an actinomycete isolated from soil.</title>
        <authorList>
            <person name="Cheng J."/>
        </authorList>
    </citation>
    <scope>NUCLEOTIDE SEQUENCE [LARGE SCALE GENOMIC DNA]</scope>
    <source>
        <strain evidence="7 8">HY188</strain>
    </source>
</reference>
<dbReference type="InterPro" id="IPR003439">
    <property type="entry name" value="ABC_transporter-like_ATP-bd"/>
</dbReference>
<dbReference type="RefSeq" id="WP_143909875.1">
    <property type="nucleotide sequence ID" value="NZ_CP041765.1"/>
</dbReference>
<dbReference type="KEGG" id="toy:FO059_15500"/>
<proteinExistence type="inferred from homology"/>
<keyword evidence="2" id="KW-0813">Transport</keyword>
<evidence type="ECO:0000256" key="1">
    <source>
        <dbReference type="ARBA" id="ARBA00005417"/>
    </source>
</evidence>
<accession>A0A516X5Z6</accession>
<evidence type="ECO:0000313" key="7">
    <source>
        <dbReference type="EMBL" id="QDQ98470.1"/>
    </source>
</evidence>
<dbReference type="Gene3D" id="3.40.50.300">
    <property type="entry name" value="P-loop containing nucleotide triphosphate hydrolases"/>
    <property type="match status" value="1"/>
</dbReference>
<dbReference type="GO" id="GO:0016887">
    <property type="term" value="F:ATP hydrolysis activity"/>
    <property type="evidence" value="ECO:0007669"/>
    <property type="project" value="InterPro"/>
</dbReference>
<dbReference type="Pfam" id="PF00005">
    <property type="entry name" value="ABC_tran"/>
    <property type="match status" value="1"/>
</dbReference>
<dbReference type="Proteomes" id="UP000317344">
    <property type="component" value="Chromosome"/>
</dbReference>
<feature type="region of interest" description="Disordered" evidence="5">
    <location>
        <begin position="304"/>
        <end position="323"/>
    </location>
</feature>
<dbReference type="PROSITE" id="PS00211">
    <property type="entry name" value="ABC_TRANSPORTER_1"/>
    <property type="match status" value="1"/>
</dbReference>
<evidence type="ECO:0000256" key="3">
    <source>
        <dbReference type="ARBA" id="ARBA00022741"/>
    </source>
</evidence>
<dbReference type="OrthoDB" id="9804819at2"/>
<dbReference type="PANTHER" id="PTHR43335">
    <property type="entry name" value="ABC TRANSPORTER, ATP-BINDING PROTEIN"/>
    <property type="match status" value="1"/>
</dbReference>
<evidence type="ECO:0000256" key="4">
    <source>
        <dbReference type="ARBA" id="ARBA00022840"/>
    </source>
</evidence>
<evidence type="ECO:0000256" key="2">
    <source>
        <dbReference type="ARBA" id="ARBA00022448"/>
    </source>
</evidence>
<reference evidence="7 8" key="2">
    <citation type="submission" date="2019-07" db="EMBL/GenBank/DDBJ databases">
        <authorList>
            <person name="Huang Y."/>
        </authorList>
    </citation>
    <scope>NUCLEOTIDE SEQUENCE [LARGE SCALE GENOMIC DNA]</scope>
    <source>
        <strain evidence="7 8">HY188</strain>
    </source>
</reference>
<name>A0A516X5Z6_9ACTN</name>
<evidence type="ECO:0000259" key="6">
    <source>
        <dbReference type="PROSITE" id="PS50893"/>
    </source>
</evidence>
<protein>
    <submittedName>
        <fullName evidence="7">ATP-binding cassette domain-containing protein</fullName>
    </submittedName>
</protein>
<sequence length="323" mass="34149">MIEVEGLSRRYGETMAVDSLSFTAEDGLVTGFVGPNGAGKSTTLRILLGLERPDGGSACIDGHPYGALDRPMSRVGALLDAGWVHPGRSARAHLRWLSQVGRIDADRVDTVLTRVGLDGVADRRVGGYSLGMRQRLGLAGALLGEPAHLVLDEPLNGLDPDGVHWMRRFIRHYAECGNAVLVSSHLLSEMSLTADRLVVIGRGSLIGQYDTDEFVRSMSATSIRVRVDRPEVLRDAACTRGWAVEATGAGALALSDPAGGLDTPSVGRVCFAAGLRVDELTEVRGSLEDAFLAATGDVLDYRSPETGHAVDAPPAAVRTEAAG</sequence>
<dbReference type="SMART" id="SM00382">
    <property type="entry name" value="AAA"/>
    <property type="match status" value="1"/>
</dbReference>
<organism evidence="7 8">
    <name type="scientific">Tomitella fengzijianii</name>
    <dbReference type="NCBI Taxonomy" id="2597660"/>
    <lineage>
        <taxon>Bacteria</taxon>
        <taxon>Bacillati</taxon>
        <taxon>Actinomycetota</taxon>
        <taxon>Actinomycetes</taxon>
        <taxon>Mycobacteriales</taxon>
        <taxon>Tomitella</taxon>
    </lineage>
</organism>
<gene>
    <name evidence="7" type="ORF">FO059_15500</name>
</gene>
<dbReference type="PROSITE" id="PS50893">
    <property type="entry name" value="ABC_TRANSPORTER_2"/>
    <property type="match status" value="1"/>
</dbReference>
<evidence type="ECO:0000313" key="8">
    <source>
        <dbReference type="Proteomes" id="UP000317344"/>
    </source>
</evidence>
<dbReference type="InterPro" id="IPR017871">
    <property type="entry name" value="ABC_transporter-like_CS"/>
</dbReference>
<dbReference type="InterPro" id="IPR003593">
    <property type="entry name" value="AAA+_ATPase"/>
</dbReference>
<dbReference type="GO" id="GO:0005524">
    <property type="term" value="F:ATP binding"/>
    <property type="evidence" value="ECO:0007669"/>
    <property type="project" value="UniProtKB-KW"/>
</dbReference>
<dbReference type="PANTHER" id="PTHR43335:SF4">
    <property type="entry name" value="ABC TRANSPORTER, ATP-BINDING PROTEIN"/>
    <property type="match status" value="1"/>
</dbReference>
<comment type="similarity">
    <text evidence="1">Belongs to the ABC transporter superfamily.</text>
</comment>
<keyword evidence="3" id="KW-0547">Nucleotide-binding</keyword>
<evidence type="ECO:0000256" key="5">
    <source>
        <dbReference type="SAM" id="MobiDB-lite"/>
    </source>
</evidence>
<dbReference type="EMBL" id="CP041765">
    <property type="protein sequence ID" value="QDQ98470.1"/>
    <property type="molecule type" value="Genomic_DNA"/>
</dbReference>
<dbReference type="SUPFAM" id="SSF52540">
    <property type="entry name" value="P-loop containing nucleoside triphosphate hydrolases"/>
    <property type="match status" value="1"/>
</dbReference>
<keyword evidence="4 7" id="KW-0067">ATP-binding</keyword>
<dbReference type="AlphaFoldDB" id="A0A516X5Z6"/>